<gene>
    <name evidence="1" type="ORF">BpHYR1_019449</name>
</gene>
<organism evidence="1 2">
    <name type="scientific">Brachionus plicatilis</name>
    <name type="common">Marine rotifer</name>
    <name type="synonym">Brachionus muelleri</name>
    <dbReference type="NCBI Taxonomy" id="10195"/>
    <lineage>
        <taxon>Eukaryota</taxon>
        <taxon>Metazoa</taxon>
        <taxon>Spiralia</taxon>
        <taxon>Gnathifera</taxon>
        <taxon>Rotifera</taxon>
        <taxon>Eurotatoria</taxon>
        <taxon>Monogononta</taxon>
        <taxon>Pseudotrocha</taxon>
        <taxon>Ploima</taxon>
        <taxon>Brachionidae</taxon>
        <taxon>Brachionus</taxon>
    </lineage>
</organism>
<evidence type="ECO:0000313" key="2">
    <source>
        <dbReference type="Proteomes" id="UP000276133"/>
    </source>
</evidence>
<dbReference type="Proteomes" id="UP000276133">
    <property type="component" value="Unassembled WGS sequence"/>
</dbReference>
<feature type="non-terminal residue" evidence="1">
    <location>
        <position position="1"/>
    </location>
</feature>
<proteinExistence type="predicted"/>
<keyword evidence="2" id="KW-1185">Reference proteome</keyword>
<dbReference type="EMBL" id="REGN01009759">
    <property type="protein sequence ID" value="RNA00441.1"/>
    <property type="molecule type" value="Genomic_DNA"/>
</dbReference>
<protein>
    <submittedName>
        <fullName evidence="1">Uncharacterized protein</fullName>
    </submittedName>
</protein>
<accession>A0A3M7PNV3</accession>
<evidence type="ECO:0000313" key="1">
    <source>
        <dbReference type="EMBL" id="RNA00441.1"/>
    </source>
</evidence>
<dbReference type="AlphaFoldDB" id="A0A3M7PNV3"/>
<comment type="caution">
    <text evidence="1">The sequence shown here is derived from an EMBL/GenBank/DDBJ whole genome shotgun (WGS) entry which is preliminary data.</text>
</comment>
<sequence length="68" mass="7996">CARSHPSYQVPKKSCSDLTNGTRLNLSKIQFQFVSKKLIRFHHYQECKRRIKSCRGRVKLGAIFIWSN</sequence>
<reference evidence="1 2" key="1">
    <citation type="journal article" date="2018" name="Sci. Rep.">
        <title>Genomic signatures of local adaptation to the degree of environmental predictability in rotifers.</title>
        <authorList>
            <person name="Franch-Gras L."/>
            <person name="Hahn C."/>
            <person name="Garcia-Roger E.M."/>
            <person name="Carmona M.J."/>
            <person name="Serra M."/>
            <person name="Gomez A."/>
        </authorList>
    </citation>
    <scope>NUCLEOTIDE SEQUENCE [LARGE SCALE GENOMIC DNA]</scope>
    <source>
        <strain evidence="1">HYR1</strain>
    </source>
</reference>
<name>A0A3M7PNV3_BRAPC</name>